<name>A0AB33SYS1_9MYCO</name>
<evidence type="ECO:0000313" key="2">
    <source>
        <dbReference type="EMBL" id="CPT00570.1"/>
    </source>
</evidence>
<proteinExistence type="predicted"/>
<accession>A0AB33SYS1</accession>
<evidence type="ECO:0000256" key="1">
    <source>
        <dbReference type="SAM" id="MobiDB-lite"/>
    </source>
</evidence>
<dbReference type="RefSeq" id="WP_052537829.1">
    <property type="nucleotide sequence ID" value="NZ_CSUW01000001.1"/>
</dbReference>
<comment type="caution">
    <text evidence="2">The sequence shown here is derived from an EMBL/GenBank/DDBJ whole genome shotgun (WGS) entry which is preliminary data.</text>
</comment>
<dbReference type="Pfam" id="PF05133">
    <property type="entry name" value="SPP1_portal"/>
    <property type="match status" value="1"/>
</dbReference>
<organism evidence="2 3">
    <name type="scientific">Mycobacteroides abscessus</name>
    <dbReference type="NCBI Taxonomy" id="36809"/>
    <lineage>
        <taxon>Bacteria</taxon>
        <taxon>Bacillati</taxon>
        <taxon>Actinomycetota</taxon>
        <taxon>Actinomycetes</taxon>
        <taxon>Mycobacteriales</taxon>
        <taxon>Mycobacteriaceae</taxon>
        <taxon>Mycobacteroides</taxon>
    </lineage>
</organism>
<reference evidence="2 3" key="1">
    <citation type="submission" date="2015-03" db="EMBL/GenBank/DDBJ databases">
        <authorList>
            <consortium name="Pathogen Informatics"/>
            <person name="Murphy D."/>
        </authorList>
    </citation>
    <scope>NUCLEOTIDE SEQUENCE [LARGE SCALE GENOMIC DNA]</scope>
    <source>
        <strain evidence="2 3">PAP036</strain>
    </source>
</reference>
<dbReference type="InterPro" id="IPR021145">
    <property type="entry name" value="Portal_protein_SPP1_Gp6-like"/>
</dbReference>
<dbReference type="Proteomes" id="UP000038487">
    <property type="component" value="Unassembled WGS sequence"/>
</dbReference>
<dbReference type="AlphaFoldDB" id="A0AB33SYS1"/>
<dbReference type="EMBL" id="CSUW01000001">
    <property type="protein sequence ID" value="CPT00570.1"/>
    <property type="molecule type" value="Genomic_DNA"/>
</dbReference>
<feature type="region of interest" description="Disordered" evidence="1">
    <location>
        <begin position="429"/>
        <end position="451"/>
    </location>
</feature>
<evidence type="ECO:0000313" key="3">
    <source>
        <dbReference type="Proteomes" id="UP000038487"/>
    </source>
</evidence>
<gene>
    <name evidence="2" type="ORF">ERS075527_00342</name>
</gene>
<protein>
    <submittedName>
        <fullName evidence="2">Phage portal protein, SPP1 Gp6</fullName>
    </submittedName>
</protein>
<sequence length="451" mass="49262">MSSDLLVELLQALDAPQARYCELENYYAGTQALAYLSADARSALDNRFGRMVSNIPRLAVNSLAERLRITGFTGADVWADWLRLDLDQLATVSHREALLYGSAFAIVWADGQGRPLVSIESARQVQVRRDPGTREVVAAVKRWRTTTHTYAVVYLPDRIERWTANTPGAATAGFDLVETIANPLGVVPVVELKNVDRLPIMASTAPQMFELGLSEIDDLKPLVDGLAKILTDMMVTSEYVGRPRRWATGIDLVEIEVVDSEGNPTGETRAVNPIPEGDRAMVSENDQAQFGQLGAADLRGYETAVQVILGQIMAVSALPAHYVGIFTDNPASADALRASEAGITARAENRQAVFGRGWERVARLMVAIRDNVDVADVSVRVHWADASTRSTAQEADATLKLVQAGVLSKSGALRRLGFTEDEIVRELADQERDAEASADPNLGRYFKNQNK</sequence>